<accession>A0A813DX20</accession>
<dbReference type="Gene3D" id="3.40.50.1000">
    <property type="entry name" value="HAD superfamily/HAD-like"/>
    <property type="match status" value="1"/>
</dbReference>
<organism evidence="1 4">
    <name type="scientific">Polarella glacialis</name>
    <name type="common">Dinoflagellate</name>
    <dbReference type="NCBI Taxonomy" id="89957"/>
    <lineage>
        <taxon>Eukaryota</taxon>
        <taxon>Sar</taxon>
        <taxon>Alveolata</taxon>
        <taxon>Dinophyceae</taxon>
        <taxon>Suessiales</taxon>
        <taxon>Suessiaceae</taxon>
        <taxon>Polarella</taxon>
    </lineage>
</organism>
<gene>
    <name evidence="2" type="ORF">PGLA1383_LOCUS53629</name>
    <name evidence="1" type="ORF">PGLA1383_LOCUS9627</name>
    <name evidence="3" type="ORF">PGLA2088_LOCUS38382</name>
</gene>
<dbReference type="InterPro" id="IPR023214">
    <property type="entry name" value="HAD_sf"/>
</dbReference>
<dbReference type="OrthoDB" id="444127at2759"/>
<dbReference type="Gene3D" id="1.20.58.320">
    <property type="entry name" value="TPR-like"/>
    <property type="match status" value="1"/>
</dbReference>
<evidence type="ECO:0000313" key="4">
    <source>
        <dbReference type="Proteomes" id="UP000654075"/>
    </source>
</evidence>
<dbReference type="PANTHER" id="PTHR47105">
    <property type="entry name" value="OS02G0173600 PROTEIN"/>
    <property type="match status" value="1"/>
</dbReference>
<dbReference type="InterPro" id="IPR011990">
    <property type="entry name" value="TPR-like_helical_dom_sf"/>
</dbReference>
<dbReference type="Gene3D" id="1.10.150.720">
    <property type="entry name" value="Haloacid dehalogenase-like hydrolase"/>
    <property type="match status" value="1"/>
</dbReference>
<dbReference type="SUPFAM" id="SSF48452">
    <property type="entry name" value="TPR-like"/>
    <property type="match status" value="1"/>
</dbReference>
<evidence type="ECO:0000313" key="1">
    <source>
        <dbReference type="EMBL" id="CAE8590924.1"/>
    </source>
</evidence>
<dbReference type="EMBL" id="CAJNNV010004566">
    <property type="protein sequence ID" value="CAE8590924.1"/>
    <property type="molecule type" value="Genomic_DNA"/>
</dbReference>
<dbReference type="Proteomes" id="UP000626109">
    <property type="component" value="Unassembled WGS sequence"/>
</dbReference>
<dbReference type="SUPFAM" id="SSF56784">
    <property type="entry name" value="HAD-like"/>
    <property type="match status" value="1"/>
</dbReference>
<name>A0A813DX20_POLGL</name>
<reference evidence="1" key="1">
    <citation type="submission" date="2021-02" db="EMBL/GenBank/DDBJ databases">
        <authorList>
            <person name="Dougan E. K."/>
            <person name="Rhodes N."/>
            <person name="Thang M."/>
            <person name="Chan C."/>
        </authorList>
    </citation>
    <scope>NUCLEOTIDE SEQUENCE</scope>
</reference>
<dbReference type="AlphaFoldDB" id="A0A813DX20"/>
<dbReference type="Pfam" id="PF06041">
    <property type="entry name" value="DUF924"/>
    <property type="match status" value="1"/>
</dbReference>
<evidence type="ECO:0000313" key="3">
    <source>
        <dbReference type="EMBL" id="CAE8715168.1"/>
    </source>
</evidence>
<protein>
    <submittedName>
        <fullName evidence="1">Uncharacterized protein</fullName>
    </submittedName>
</protein>
<dbReference type="Gene3D" id="1.25.40.10">
    <property type="entry name" value="Tetratricopeptide repeat domain"/>
    <property type="match status" value="1"/>
</dbReference>
<dbReference type="EMBL" id="CAJNNW010032733">
    <property type="protein sequence ID" value="CAE8715168.1"/>
    <property type="molecule type" value="Genomic_DNA"/>
</dbReference>
<sequence>MAAAGAAVALRGLPSAELLLPRAARVLLPGGSPPSSAAFSKKAAAGATRAVLPAAAAAAGAAFRRAHRRGAATSACPFFQLNSSCAGRPWSSWSSCRATSSQASVAQGPETVLDFWFGAQQRAEDGRLSEEGYLEERGRIWFGGATPTDELAGFEPVVRLAGEGGLQGTGWNTRQGMLAQIILLDQLTREIWRGTADAFRFDERCCELAIEILAADGLDGWETAEAQFLLMPLMHSEVLSDHEQLEAALAVDAAQRRDRGLAPRLQGVGAFAASHQAVIRNFGRYPHRNSVLGRLSTPAELLWVEEAPGWARSQVGQTATAVQQPAVLEGFCDENQQAIVRLISLDCTGTLFEWSASIGELYSRAAARALRAAGFTEAVPDGEAVMAAFGPAFASTLACWPNFGYGKVTGKEFWARVARDAFQACHDAPWAHDDARFTVAFEEIYRTFQTQEAYRLFEDVFPFMHWASRKGYVLACVSNTTDSYRDSILPAMGLSGMIHFGIYSAVEGAEKPGAAFDLLLQRGQTAFLQQQQQQQQPEGLEGGELLLRPDQVLHIGDHWRKDGEGALSHGFHAALVDRSTTTTAAVDGDPSRPGAGKTVVRVSSLLEVRARLEQTGGRWVGLTETL</sequence>
<dbReference type="Proteomes" id="UP000654075">
    <property type="component" value="Unassembled WGS sequence"/>
</dbReference>
<dbReference type="PANTHER" id="PTHR47105:SF1">
    <property type="entry name" value="OS06G0665100 PROTEIN"/>
    <property type="match status" value="1"/>
</dbReference>
<dbReference type="Pfam" id="PF00702">
    <property type="entry name" value="Hydrolase"/>
    <property type="match status" value="1"/>
</dbReference>
<comment type="caution">
    <text evidence="1">The sequence shown here is derived from an EMBL/GenBank/DDBJ whole genome shotgun (WGS) entry which is preliminary data.</text>
</comment>
<dbReference type="EMBL" id="CAJNNV010031964">
    <property type="protein sequence ID" value="CAE8638453.1"/>
    <property type="molecule type" value="Genomic_DNA"/>
</dbReference>
<dbReference type="InterPro" id="IPR044924">
    <property type="entry name" value="HAD-SF_hydro_IA_REG-2-like_cap"/>
</dbReference>
<proteinExistence type="predicted"/>
<keyword evidence="4" id="KW-1185">Reference proteome</keyword>
<evidence type="ECO:0000313" key="2">
    <source>
        <dbReference type="EMBL" id="CAE8638453.1"/>
    </source>
</evidence>
<dbReference type="InterPro" id="IPR010323">
    <property type="entry name" value="DUF924"/>
</dbReference>
<dbReference type="InterPro" id="IPR036412">
    <property type="entry name" value="HAD-like_sf"/>
</dbReference>